<dbReference type="HAMAP" id="MF_00984">
    <property type="entry name" value="SSB"/>
    <property type="match status" value="1"/>
</dbReference>
<dbReference type="InterPro" id="IPR012340">
    <property type="entry name" value="NA-bd_OB-fold"/>
</dbReference>
<keyword evidence="1 2" id="KW-0238">DNA-binding</keyword>
<evidence type="ECO:0000256" key="4">
    <source>
        <dbReference type="SAM" id="MobiDB-lite"/>
    </source>
</evidence>
<dbReference type="InterPro" id="IPR011344">
    <property type="entry name" value="ssDNA-bd"/>
</dbReference>
<evidence type="ECO:0000256" key="3">
    <source>
        <dbReference type="RuleBase" id="RU000524"/>
    </source>
</evidence>
<dbReference type="EMBL" id="BAAAQB010000014">
    <property type="protein sequence ID" value="GAA2130885.1"/>
    <property type="molecule type" value="Genomic_DNA"/>
</dbReference>
<dbReference type="Proteomes" id="UP001500102">
    <property type="component" value="Unassembled WGS sequence"/>
</dbReference>
<comment type="caution">
    <text evidence="5">The sequence shown here is derived from an EMBL/GenBank/DDBJ whole genome shotgun (WGS) entry which is preliminary data.</text>
</comment>
<dbReference type="NCBIfam" id="TIGR00621">
    <property type="entry name" value="ssb"/>
    <property type="match status" value="1"/>
</dbReference>
<feature type="compositionally biased region" description="Basic and acidic residues" evidence="4">
    <location>
        <begin position="124"/>
        <end position="133"/>
    </location>
</feature>
<evidence type="ECO:0000313" key="5">
    <source>
        <dbReference type="EMBL" id="GAA2130885.1"/>
    </source>
</evidence>
<dbReference type="Pfam" id="PF00436">
    <property type="entry name" value="SSB"/>
    <property type="match status" value="1"/>
</dbReference>
<dbReference type="CDD" id="cd04496">
    <property type="entry name" value="SSB_OBF"/>
    <property type="match status" value="1"/>
</dbReference>
<proteinExistence type="inferred from homology"/>
<feature type="region of interest" description="Disordered" evidence="4">
    <location>
        <begin position="110"/>
        <end position="139"/>
    </location>
</feature>
<dbReference type="PROSITE" id="PS50935">
    <property type="entry name" value="SSB"/>
    <property type="match status" value="1"/>
</dbReference>
<keyword evidence="6" id="KW-1185">Reference proteome</keyword>
<evidence type="ECO:0000313" key="6">
    <source>
        <dbReference type="Proteomes" id="UP001500102"/>
    </source>
</evidence>
<name>A0ABN2YQK4_9MICC</name>
<comment type="subunit">
    <text evidence="2">Homotetramer.</text>
</comment>
<sequence>MSRGDSITVIGNLTADPELRSTGSGMAVANFTIASTPRTLDAGTGSWVDGDTLFLPATAWRGIAEHAVASLAKGMRVIATGALKHRSYTTKTGEWRTVVELQVEDIGPSLRHTSAEVTRTGPGPEKDEEHPPDRFSLSPRDYGDDDAWFGLAANPTGNIDVPAPETEPGPLDGAHPGFRRSGSAGPASCWH</sequence>
<evidence type="ECO:0000256" key="2">
    <source>
        <dbReference type="HAMAP-Rule" id="MF_00984"/>
    </source>
</evidence>
<dbReference type="Gene3D" id="2.40.50.140">
    <property type="entry name" value="Nucleic acid-binding proteins"/>
    <property type="match status" value="1"/>
</dbReference>
<gene>
    <name evidence="5" type="ORF">GCM10009825_12170</name>
</gene>
<comment type="caution">
    <text evidence="2">Lacks conserved residue(s) required for the propagation of feature annotation.</text>
</comment>
<accession>A0ABN2YQK4</accession>
<protein>
    <recommendedName>
        <fullName evidence="2 3">Single-stranded DNA-binding protein</fullName>
        <shortName evidence="2">SSB</shortName>
    </recommendedName>
</protein>
<feature type="region of interest" description="Disordered" evidence="4">
    <location>
        <begin position="151"/>
        <end position="191"/>
    </location>
</feature>
<reference evidence="5 6" key="1">
    <citation type="journal article" date="2019" name="Int. J. Syst. Evol. Microbiol.">
        <title>The Global Catalogue of Microorganisms (GCM) 10K type strain sequencing project: providing services to taxonomists for standard genome sequencing and annotation.</title>
        <authorList>
            <consortium name="The Broad Institute Genomics Platform"/>
            <consortium name="The Broad Institute Genome Sequencing Center for Infectious Disease"/>
            <person name="Wu L."/>
            <person name="Ma J."/>
        </authorList>
    </citation>
    <scope>NUCLEOTIDE SEQUENCE [LARGE SCALE GENOMIC DNA]</scope>
    <source>
        <strain evidence="5 6">JCM 15921</strain>
    </source>
</reference>
<dbReference type="InterPro" id="IPR000424">
    <property type="entry name" value="Primosome_PriB/ssb"/>
</dbReference>
<dbReference type="SUPFAM" id="SSF50249">
    <property type="entry name" value="Nucleic acid-binding proteins"/>
    <property type="match status" value="1"/>
</dbReference>
<evidence type="ECO:0000256" key="1">
    <source>
        <dbReference type="ARBA" id="ARBA00023125"/>
    </source>
</evidence>
<organism evidence="5 6">
    <name type="scientific">Arthrobacter humicola</name>
    <dbReference type="NCBI Taxonomy" id="409291"/>
    <lineage>
        <taxon>Bacteria</taxon>
        <taxon>Bacillati</taxon>
        <taxon>Actinomycetota</taxon>
        <taxon>Actinomycetes</taxon>
        <taxon>Micrococcales</taxon>
        <taxon>Micrococcaceae</taxon>
        <taxon>Arthrobacter</taxon>
    </lineage>
</organism>
<dbReference type="RefSeq" id="WP_344363296.1">
    <property type="nucleotide sequence ID" value="NZ_BAAAQB010000014.1"/>
</dbReference>